<name>A0ABV9PS92_9ACTN</name>
<protein>
    <submittedName>
        <fullName evidence="8">Tyrosine-type recombinase/integrase</fullName>
    </submittedName>
</protein>
<dbReference type="PROSITE" id="PS51898">
    <property type="entry name" value="TYR_RECOMBINASE"/>
    <property type="match status" value="1"/>
</dbReference>
<dbReference type="PANTHER" id="PTHR30349">
    <property type="entry name" value="PHAGE INTEGRASE-RELATED"/>
    <property type="match status" value="1"/>
</dbReference>
<dbReference type="InterPro" id="IPR004107">
    <property type="entry name" value="Integrase_SAM-like_N"/>
</dbReference>
<organism evidence="8 9">
    <name type="scientific">Dietzia aurantiaca</name>
    <dbReference type="NCBI Taxonomy" id="983873"/>
    <lineage>
        <taxon>Bacteria</taxon>
        <taxon>Bacillati</taxon>
        <taxon>Actinomycetota</taxon>
        <taxon>Actinomycetes</taxon>
        <taxon>Mycobacteriales</taxon>
        <taxon>Dietziaceae</taxon>
        <taxon>Dietzia</taxon>
    </lineage>
</organism>
<dbReference type="InterPro" id="IPR044068">
    <property type="entry name" value="CB"/>
</dbReference>
<dbReference type="Proteomes" id="UP001595836">
    <property type="component" value="Unassembled WGS sequence"/>
</dbReference>
<feature type="domain" description="Tyr recombinase" evidence="6">
    <location>
        <begin position="177"/>
        <end position="365"/>
    </location>
</feature>
<dbReference type="Pfam" id="PF14659">
    <property type="entry name" value="Phage_int_SAM_3"/>
    <property type="match status" value="1"/>
</dbReference>
<evidence type="ECO:0000256" key="2">
    <source>
        <dbReference type="ARBA" id="ARBA00022908"/>
    </source>
</evidence>
<evidence type="ECO:0000259" key="6">
    <source>
        <dbReference type="PROSITE" id="PS51898"/>
    </source>
</evidence>
<proteinExistence type="inferred from homology"/>
<keyword evidence="4" id="KW-0233">DNA recombination</keyword>
<sequence>MTTSRRRSFGSIRVLPSGRYQARYTGPDTVVYKAPRTFQSRDDAGAWLRAEEKLVEFQEWTPPTTRRTMSTEKIRTVGDYFDTWLVQRSLRPSTRDTYQRVWDARVKPYLGDKPLATTTPAVVRSWWAEVTTDHDTKTRNAHAYQVLRAVMNTAVEDGLIPVNPCQIRAAGRSPKRAEFTLLAVEEVNRITAEMPDWYAASVPVMAWCGLRYGEVTELRRKDVTADAKTIRVRRGVTYVGGEFIVGPPKTADGVRDVAVPPNVVPVLKAHLDRHVAADPDALVFTTKDGNRLLHSTYRDTFQAALKRAGIDKPVKVHHLRHLGAVLAARAGATTKELMARLGHTTPAAAMIYQHAAAGRDEEIAKKMAEMAGE</sequence>
<dbReference type="InterPro" id="IPR002104">
    <property type="entry name" value="Integrase_catalytic"/>
</dbReference>
<dbReference type="EMBL" id="JBHSHP010000023">
    <property type="protein sequence ID" value="MFC4755230.1"/>
    <property type="molecule type" value="Genomic_DNA"/>
</dbReference>
<reference evidence="9" key="1">
    <citation type="journal article" date="2019" name="Int. J. Syst. Evol. Microbiol.">
        <title>The Global Catalogue of Microorganisms (GCM) 10K type strain sequencing project: providing services to taxonomists for standard genome sequencing and annotation.</title>
        <authorList>
            <consortium name="The Broad Institute Genomics Platform"/>
            <consortium name="The Broad Institute Genome Sequencing Center for Infectious Disease"/>
            <person name="Wu L."/>
            <person name="Ma J."/>
        </authorList>
    </citation>
    <scope>NUCLEOTIDE SEQUENCE [LARGE SCALE GENOMIC DNA]</scope>
    <source>
        <strain evidence="9">JCM 11882</strain>
    </source>
</reference>
<dbReference type="SUPFAM" id="SSF56349">
    <property type="entry name" value="DNA breaking-rejoining enzymes"/>
    <property type="match status" value="1"/>
</dbReference>
<dbReference type="InterPro" id="IPR010998">
    <property type="entry name" value="Integrase_recombinase_N"/>
</dbReference>
<evidence type="ECO:0000256" key="5">
    <source>
        <dbReference type="PROSITE-ProRule" id="PRU01248"/>
    </source>
</evidence>
<keyword evidence="3 5" id="KW-0238">DNA-binding</keyword>
<dbReference type="Pfam" id="PF26003">
    <property type="entry name" value="Integrase_N_phage"/>
    <property type="match status" value="1"/>
</dbReference>
<evidence type="ECO:0000313" key="8">
    <source>
        <dbReference type="EMBL" id="MFC4755230.1"/>
    </source>
</evidence>
<evidence type="ECO:0000256" key="1">
    <source>
        <dbReference type="ARBA" id="ARBA00008857"/>
    </source>
</evidence>
<feature type="domain" description="Core-binding (CB)" evidence="7">
    <location>
        <begin position="75"/>
        <end position="155"/>
    </location>
</feature>
<dbReference type="InterPro" id="IPR013762">
    <property type="entry name" value="Integrase-like_cat_sf"/>
</dbReference>
<dbReference type="PROSITE" id="PS51900">
    <property type="entry name" value="CB"/>
    <property type="match status" value="1"/>
</dbReference>
<dbReference type="Gene3D" id="1.10.150.130">
    <property type="match status" value="1"/>
</dbReference>
<dbReference type="PANTHER" id="PTHR30349:SF64">
    <property type="entry name" value="PROPHAGE INTEGRASE INTD-RELATED"/>
    <property type="match status" value="1"/>
</dbReference>
<accession>A0ABV9PS92</accession>
<dbReference type="InterPro" id="IPR058717">
    <property type="entry name" value="Phage_L5_Integrase_N"/>
</dbReference>
<dbReference type="Pfam" id="PF00589">
    <property type="entry name" value="Phage_integrase"/>
    <property type="match status" value="1"/>
</dbReference>
<dbReference type="InterPro" id="IPR011010">
    <property type="entry name" value="DNA_brk_join_enz"/>
</dbReference>
<comment type="similarity">
    <text evidence="1">Belongs to the 'phage' integrase family.</text>
</comment>
<gene>
    <name evidence="8" type="ORF">ACFO7U_10615</name>
</gene>
<evidence type="ECO:0000313" key="9">
    <source>
        <dbReference type="Proteomes" id="UP001595836"/>
    </source>
</evidence>
<comment type="caution">
    <text evidence="8">The sequence shown here is derived from an EMBL/GenBank/DDBJ whole genome shotgun (WGS) entry which is preliminary data.</text>
</comment>
<evidence type="ECO:0000259" key="7">
    <source>
        <dbReference type="PROSITE" id="PS51900"/>
    </source>
</evidence>
<evidence type="ECO:0000256" key="3">
    <source>
        <dbReference type="ARBA" id="ARBA00023125"/>
    </source>
</evidence>
<keyword evidence="9" id="KW-1185">Reference proteome</keyword>
<dbReference type="Gene3D" id="1.10.443.10">
    <property type="entry name" value="Intergrase catalytic core"/>
    <property type="match status" value="1"/>
</dbReference>
<keyword evidence="2" id="KW-0229">DNA integration</keyword>
<dbReference type="RefSeq" id="WP_344989456.1">
    <property type="nucleotide sequence ID" value="NZ_BAABCD010000008.1"/>
</dbReference>
<dbReference type="InterPro" id="IPR050090">
    <property type="entry name" value="Tyrosine_recombinase_XerCD"/>
</dbReference>
<evidence type="ECO:0000256" key="4">
    <source>
        <dbReference type="ARBA" id="ARBA00023172"/>
    </source>
</evidence>